<dbReference type="KEGG" id="pacs:FAZ98_16720"/>
<evidence type="ECO:0000313" key="2">
    <source>
        <dbReference type="Proteomes" id="UP000433577"/>
    </source>
</evidence>
<accession>A0A7Z2GKJ2</accession>
<organism evidence="1 2">
    <name type="scientific">Paraburkholderia acidisoli</name>
    <dbReference type="NCBI Taxonomy" id="2571748"/>
    <lineage>
        <taxon>Bacteria</taxon>
        <taxon>Pseudomonadati</taxon>
        <taxon>Pseudomonadota</taxon>
        <taxon>Betaproteobacteria</taxon>
        <taxon>Burkholderiales</taxon>
        <taxon>Burkholderiaceae</taxon>
        <taxon>Paraburkholderia</taxon>
    </lineage>
</organism>
<name>A0A7Z2GKJ2_9BURK</name>
<dbReference type="Proteomes" id="UP000433577">
    <property type="component" value="Chromosome 2"/>
</dbReference>
<evidence type="ECO:0000313" key="1">
    <source>
        <dbReference type="EMBL" id="QGZ63433.1"/>
    </source>
</evidence>
<keyword evidence="2" id="KW-1185">Reference proteome</keyword>
<protein>
    <submittedName>
        <fullName evidence="1">Uncharacterized protein</fullName>
    </submittedName>
</protein>
<sequence length="68" mass="7431">MEFELTNYANRNNDKFNLFYYAVLTGKYRSPIISAIAIKGIEGAIGHGIVRNAGVRGGTRSGAVARIR</sequence>
<dbReference type="AlphaFoldDB" id="A0A7Z2GKJ2"/>
<gene>
    <name evidence="1" type="ORF">FAZ98_16720</name>
</gene>
<proteinExistence type="predicted"/>
<reference evidence="1 2" key="1">
    <citation type="submission" date="2019-12" db="EMBL/GenBank/DDBJ databases">
        <title>Paraburkholderia acidiphila 7Q-K02 sp. nov and Paraburkholderia acidisoli DHF22 sp. nov., two strains isolated from forest soil.</title>
        <authorList>
            <person name="Gao Z."/>
            <person name="Qiu L."/>
        </authorList>
    </citation>
    <scope>NUCLEOTIDE SEQUENCE [LARGE SCALE GENOMIC DNA]</scope>
    <source>
        <strain evidence="1 2">DHF22</strain>
    </source>
</reference>
<dbReference type="RefSeq" id="WP_158952427.1">
    <property type="nucleotide sequence ID" value="NZ_CP046914.1"/>
</dbReference>
<dbReference type="EMBL" id="CP046914">
    <property type="protein sequence ID" value="QGZ63433.1"/>
    <property type="molecule type" value="Genomic_DNA"/>
</dbReference>